<keyword evidence="1" id="KW-0378">Hydrolase</keyword>
<feature type="domain" description="C2" evidence="5">
    <location>
        <begin position="1647"/>
        <end position="1763"/>
    </location>
</feature>
<dbReference type="GO" id="GO:0016787">
    <property type="term" value="F:hydrolase activity"/>
    <property type="evidence" value="ECO:0007669"/>
    <property type="project" value="UniProtKB-KW"/>
</dbReference>
<feature type="region of interest" description="Disordered" evidence="3">
    <location>
        <begin position="1550"/>
        <end position="1577"/>
    </location>
</feature>
<protein>
    <submittedName>
        <fullName evidence="6">Gluconolactonase</fullName>
    </submittedName>
</protein>
<feature type="compositionally biased region" description="Pro residues" evidence="3">
    <location>
        <begin position="1420"/>
        <end position="1429"/>
    </location>
</feature>
<feature type="compositionally biased region" description="Polar residues" evidence="3">
    <location>
        <begin position="78"/>
        <end position="94"/>
    </location>
</feature>
<gene>
    <name evidence="6" type="primary">gnl</name>
    <name evidence="6" type="ORF">AK812_SmicGene39469</name>
</gene>
<feature type="region of interest" description="Disordered" evidence="3">
    <location>
        <begin position="1401"/>
        <end position="1457"/>
    </location>
</feature>
<evidence type="ECO:0000313" key="7">
    <source>
        <dbReference type="Proteomes" id="UP000186817"/>
    </source>
</evidence>
<dbReference type="Pfam" id="PF00168">
    <property type="entry name" value="C2"/>
    <property type="match status" value="1"/>
</dbReference>
<feature type="compositionally biased region" description="Basic and acidic residues" evidence="3">
    <location>
        <begin position="1552"/>
        <end position="1577"/>
    </location>
</feature>
<sequence>MRFQFFTSLRTEKRLGLPDLGISDPREGEGSSFEVPQPRGAGSVRAGSAASGNSVPGQSVTPAKSPPSSAGSRRVPPSTGSVMQAKSRLASGSQAQGHVELASIRQFVRCHAPQLSQRSTLGVSMSRAVAPCKQSIRAEGPTPKGGISTPPSERDLSFAIDPGAHWEAQAFRLARLLAVLLQLAQAKVKHLELQLEDCEQRWQRRFEDAKRQEVWSCSADTWKLSSTDARKCTPARCDTFKSRSHTTEVEDAKREERRKAQADIDKVKSDCRLEMEEQKRKHERSVSILKQQSDVEAFRTEHCVGDVIAVKSRSVRERQLEAREKNARELEAQLSRQGKEVEEQRRRLSEMVTNLRKTIVPPWLLTASGFRRSINVCWICSKVCVMSVEEERRTLQEQQLRLDSELNARREELDVQEHRLKAETERLKSLHQQIEVARQSAARRIRDTESTVANERSGLGGLVFLLSSRASGRLAAEDHLHFCSPEKALCLHLLLEVFSCRQLLRTALVHVTMGLGQSSAFAPDASGTLLADGSRWGVFDPQKVAYVGDIDRVLMARSVDIVASGFRWTEGPTWLPSQGALLFSDTIDARVYRWTPHGVSVWMEQSGGFDGQNVCDHELLFEPGSNGMALQGDALFLCQHATRRVVKVDIPNVVPGTKFCETNFTVVADAFRGTRLNSPNDVIVGPDGKSVWFTDPIYGFLRKASESFGPRLPLDGLESDNHNPCDLPYLDDCAEAQGPNQKGVYRWKDGEIQLVTDILDRPNGLAFSPDGELLWVANSNKKTASWTAFEVSDDLPLKPVMVLSEGTNEQSGHDSVSTPVYYLGEMPGKGVSDGFKIDDQGLIWSSMPAGLCILDPKPPKPHVVAKVIFHTNVSNLTFGDGGDVWVTGLGHLWRLHRKTTLQAEAVGTGFPARSSHIAADTSSSEAYREKEEEEEEEEVRLWQDMIEYWEEVLQLQGLQSVRCEDCASMQHACSVTYLSRRCLMNDLEVFEERRRLHAQALKLETDRKAFQEEKEQLESDLQSMGLMAHEVERRSEEIRALHDQAAEARAELQLLRGQLQEERTAQGSEMERLKTMHSLVEQQRLQLLQTENQLRLRGIEDVDLQLTAQVASTSAAFPVAEALPDPVRAGEPEMLKAGVAGPLSKKYKQPAMTIMLMSLRQLLAGQVVGRQVALGSKFGRSQIAPTPGGVSTTARAKRLQRLRQENGAMQTYLTQSAAFLQQARRALSLGTTSQASQCPAVAKRPGFVSMVPQNGYRLLTLALLAEVSSTIACPSEGVPMRGFGSLRLKKDLKHCLSIISSQHVLSRRALDAPGFPYRPRRMAQCGVECCLRLASGAILLLVVCLIGILFSLGSTEDAWHLGSVEEVWNDVAGLDLSAYFLALLIGILTVLPALICPRGASEKEPAKPEPTGKAPGVATPAPPATPAPKPKPKPKPKPLSPRSQAKELVGSRMSPEQAQKAAEKIISLRSYVERADPINLDEMWAFFDMPAPTSSRSMDPSDPVMQTLKGKLNRQRLLFHPDKNGHPEAEKTFKFLEVCHQKLMRAYTRQGESVHQRTRREEEELKKEEERRKKQEEERRAQMALIEKEEEERVRRAEMEKQRLEAMLQAKQLAFEAKCNSNSQILTRSSSTELPVAGIFAKTCVLSKSLLGRQEDVEQPAAPIGTLKVQLLRARDLPTPEYFLSGFNFAEVRVGEQSFQSPKAPGENPVWDCSFSYQVHRVDTVLGVSIFREGWFQDYVLGKLEIPFLDLEEWSGHPIGRLLEPPDDADADADADGMLVELRASFEWF</sequence>
<evidence type="ECO:0000256" key="3">
    <source>
        <dbReference type="SAM" id="MobiDB-lite"/>
    </source>
</evidence>
<dbReference type="SUPFAM" id="SSF63829">
    <property type="entry name" value="Calcium-dependent phosphotriesterase"/>
    <property type="match status" value="1"/>
</dbReference>
<dbReference type="InterPro" id="IPR051262">
    <property type="entry name" value="SMP-30/CGR1_Lactonase"/>
</dbReference>
<feature type="region of interest" description="Disordered" evidence="3">
    <location>
        <begin position="14"/>
        <end position="94"/>
    </location>
</feature>
<feature type="transmembrane region" description="Helical" evidence="4">
    <location>
        <begin position="1376"/>
        <end position="1395"/>
    </location>
</feature>
<dbReference type="Gene3D" id="2.60.40.150">
    <property type="entry name" value="C2 domain"/>
    <property type="match status" value="1"/>
</dbReference>
<evidence type="ECO:0000256" key="4">
    <source>
        <dbReference type="SAM" id="Phobius"/>
    </source>
</evidence>
<feature type="coiled-coil region" evidence="2">
    <location>
        <begin position="250"/>
        <end position="358"/>
    </location>
</feature>
<evidence type="ECO:0000259" key="5">
    <source>
        <dbReference type="PROSITE" id="PS50004"/>
    </source>
</evidence>
<dbReference type="Proteomes" id="UP000186817">
    <property type="component" value="Unassembled WGS sequence"/>
</dbReference>
<dbReference type="InterPro" id="IPR035892">
    <property type="entry name" value="C2_domain_sf"/>
</dbReference>
<feature type="coiled-coil region" evidence="2">
    <location>
        <begin position="993"/>
        <end position="1065"/>
    </location>
</feature>
<keyword evidence="7" id="KW-1185">Reference proteome</keyword>
<keyword evidence="4" id="KW-0812">Transmembrane</keyword>
<comment type="caution">
    <text evidence="6">The sequence shown here is derived from an EMBL/GenBank/DDBJ whole genome shotgun (WGS) entry which is preliminary data.</text>
</comment>
<keyword evidence="4" id="KW-1133">Transmembrane helix</keyword>
<feature type="compositionally biased region" description="Low complexity" evidence="3">
    <location>
        <begin position="39"/>
        <end position="55"/>
    </location>
</feature>
<dbReference type="PANTHER" id="PTHR47572">
    <property type="entry name" value="LIPOPROTEIN-RELATED"/>
    <property type="match status" value="1"/>
</dbReference>
<dbReference type="EMBL" id="LSRX01001409">
    <property type="protein sequence ID" value="OLP80153.1"/>
    <property type="molecule type" value="Genomic_DNA"/>
</dbReference>
<feature type="coiled-coil region" evidence="2">
    <location>
        <begin position="385"/>
        <end position="440"/>
    </location>
</feature>
<dbReference type="InterPro" id="IPR013658">
    <property type="entry name" value="SGL"/>
</dbReference>
<dbReference type="Pfam" id="PF08450">
    <property type="entry name" value="SGL"/>
    <property type="match status" value="1"/>
</dbReference>
<accession>A0A1Q9CB44</accession>
<evidence type="ECO:0000313" key="6">
    <source>
        <dbReference type="EMBL" id="OLP80153.1"/>
    </source>
</evidence>
<keyword evidence="2" id="KW-0175">Coiled coil</keyword>
<dbReference type="OrthoDB" id="431039at2759"/>
<dbReference type="PANTHER" id="PTHR47572:SF4">
    <property type="entry name" value="LACTONASE DRP35"/>
    <property type="match status" value="1"/>
</dbReference>
<proteinExistence type="predicted"/>
<feature type="compositionally biased region" description="Polar residues" evidence="3">
    <location>
        <begin position="56"/>
        <end position="71"/>
    </location>
</feature>
<feature type="transmembrane region" description="Helical" evidence="4">
    <location>
        <begin position="1333"/>
        <end position="1355"/>
    </location>
</feature>
<dbReference type="SUPFAM" id="SSF49562">
    <property type="entry name" value="C2 domain (Calcium/lipid-binding domain, CaLB)"/>
    <property type="match status" value="1"/>
</dbReference>
<evidence type="ECO:0000256" key="2">
    <source>
        <dbReference type="SAM" id="Coils"/>
    </source>
</evidence>
<organism evidence="6 7">
    <name type="scientific">Symbiodinium microadriaticum</name>
    <name type="common">Dinoflagellate</name>
    <name type="synonym">Zooxanthella microadriatica</name>
    <dbReference type="NCBI Taxonomy" id="2951"/>
    <lineage>
        <taxon>Eukaryota</taxon>
        <taxon>Sar</taxon>
        <taxon>Alveolata</taxon>
        <taxon>Dinophyceae</taxon>
        <taxon>Suessiales</taxon>
        <taxon>Symbiodiniaceae</taxon>
        <taxon>Symbiodinium</taxon>
    </lineage>
</organism>
<reference evidence="6 7" key="1">
    <citation type="submission" date="2016-02" db="EMBL/GenBank/DDBJ databases">
        <title>Genome analysis of coral dinoflagellate symbionts highlights evolutionary adaptations to a symbiotic lifestyle.</title>
        <authorList>
            <person name="Aranda M."/>
            <person name="Li Y."/>
            <person name="Liew Y.J."/>
            <person name="Baumgarten S."/>
            <person name="Simakov O."/>
            <person name="Wilson M."/>
            <person name="Piel J."/>
            <person name="Ashoor H."/>
            <person name="Bougouffa S."/>
            <person name="Bajic V.B."/>
            <person name="Ryu T."/>
            <person name="Ravasi T."/>
            <person name="Bayer T."/>
            <person name="Micklem G."/>
            <person name="Kim H."/>
            <person name="Bhak J."/>
            <person name="Lajeunesse T.C."/>
            <person name="Voolstra C.R."/>
        </authorList>
    </citation>
    <scope>NUCLEOTIDE SEQUENCE [LARGE SCALE GENOMIC DNA]</scope>
    <source>
        <strain evidence="6 7">CCMP2467</strain>
    </source>
</reference>
<name>A0A1Q9CB44_SYMMI</name>
<dbReference type="CDD" id="cd00030">
    <property type="entry name" value="C2"/>
    <property type="match status" value="1"/>
</dbReference>
<evidence type="ECO:0000256" key="1">
    <source>
        <dbReference type="ARBA" id="ARBA00022801"/>
    </source>
</evidence>
<dbReference type="PROSITE" id="PS50004">
    <property type="entry name" value="C2"/>
    <property type="match status" value="1"/>
</dbReference>
<keyword evidence="4" id="KW-0472">Membrane</keyword>
<dbReference type="InterPro" id="IPR011042">
    <property type="entry name" value="6-blade_b-propeller_TolB-like"/>
</dbReference>
<dbReference type="InterPro" id="IPR000008">
    <property type="entry name" value="C2_dom"/>
</dbReference>
<dbReference type="Gene3D" id="2.120.10.30">
    <property type="entry name" value="TolB, C-terminal domain"/>
    <property type="match status" value="1"/>
</dbReference>